<evidence type="ECO:0000313" key="4">
    <source>
        <dbReference type="Proteomes" id="UP001258017"/>
    </source>
</evidence>
<keyword evidence="4" id="KW-1185">Reference proteome</keyword>
<comment type="similarity">
    <text evidence="1">Belongs to the VHL family.</text>
</comment>
<proteinExistence type="inferred from homology"/>
<comment type="caution">
    <text evidence="3">The sequence shown here is derived from an EMBL/GenBank/DDBJ whole genome shotgun (WGS) entry which is preliminary data.</text>
</comment>
<dbReference type="InterPro" id="IPR037139">
    <property type="entry name" value="VHL_alpha_dom_sf"/>
</dbReference>
<dbReference type="FunFam" id="2.60.40.780:FF:000001">
    <property type="entry name" value="von Hippel-Lindau disease tumor suppressor"/>
    <property type="match status" value="1"/>
</dbReference>
<dbReference type="Pfam" id="PF01847">
    <property type="entry name" value="VHL"/>
    <property type="match status" value="1"/>
</dbReference>
<evidence type="ECO:0000259" key="2">
    <source>
        <dbReference type="Pfam" id="PF01847"/>
    </source>
</evidence>
<dbReference type="Gene3D" id="1.10.750.10">
    <property type="entry name" value="von Hippel-Lindau disease tumour suppressor, alpha domain"/>
    <property type="match status" value="1"/>
</dbReference>
<sequence>MGGNEEQPLLRSINNDQRSFVSFINTTVHNVVLYWIDYQGQAVSYGVLPPRRYIDIDTFVTHPWIFVDEETTERYMVNHRDVFFPDYKKIARTKVFITLPLYTLRELSLRAIRRQLRYDEEAFKLDIPRSLQHELAKMLPRRDDQENS</sequence>
<dbReference type="InterPro" id="IPR036208">
    <property type="entry name" value="VHL_sf"/>
</dbReference>
<protein>
    <recommendedName>
        <fullName evidence="2">von Hippel-Lindau disease tumour suppressor beta domain-containing protein</fullName>
    </recommendedName>
</protein>
<feature type="domain" description="von Hippel-Lindau disease tumour suppressor beta" evidence="2">
    <location>
        <begin position="10"/>
        <end position="87"/>
    </location>
</feature>
<evidence type="ECO:0000313" key="3">
    <source>
        <dbReference type="EMBL" id="KAK2582087.1"/>
    </source>
</evidence>
<accession>A0AAD9RLV8</accession>
<evidence type="ECO:0000256" key="1">
    <source>
        <dbReference type="ARBA" id="ARBA00010057"/>
    </source>
</evidence>
<dbReference type="AlphaFoldDB" id="A0AAD9RLV8"/>
<name>A0AAD9RLV8_9HYME</name>
<dbReference type="InterPro" id="IPR024053">
    <property type="entry name" value="VHL_beta_dom"/>
</dbReference>
<dbReference type="InterPro" id="IPR022772">
    <property type="entry name" value="VHL_tumour_suppress_b/a_dom"/>
</dbReference>
<dbReference type="EMBL" id="JAIFRP010000034">
    <property type="protein sequence ID" value="KAK2582087.1"/>
    <property type="molecule type" value="Genomic_DNA"/>
</dbReference>
<dbReference type="CDD" id="cd05468">
    <property type="entry name" value="pVHL"/>
    <property type="match status" value="1"/>
</dbReference>
<reference evidence="3" key="2">
    <citation type="journal article" date="2023" name="Commun. Biol.">
        <title>Intrasexual cuticular hydrocarbon dimorphism in a wasp sheds light on hydrocarbon biosynthesis genes in Hymenoptera.</title>
        <authorList>
            <person name="Moris V.C."/>
            <person name="Podsiadlowski L."/>
            <person name="Martin S."/>
            <person name="Oeyen J.P."/>
            <person name="Donath A."/>
            <person name="Petersen M."/>
            <person name="Wilbrandt J."/>
            <person name="Misof B."/>
            <person name="Liedtke D."/>
            <person name="Thamm M."/>
            <person name="Scheiner R."/>
            <person name="Schmitt T."/>
            <person name="Niehuis O."/>
        </authorList>
    </citation>
    <scope>NUCLEOTIDE SEQUENCE</scope>
    <source>
        <strain evidence="3">GBR_01_08_01A</strain>
    </source>
</reference>
<gene>
    <name evidence="3" type="ORF">KPH14_002790</name>
</gene>
<dbReference type="Gene3D" id="2.60.40.780">
    <property type="entry name" value="von Hippel-Lindau disease tumour suppressor, beta domain"/>
    <property type="match status" value="1"/>
</dbReference>
<organism evidence="3 4">
    <name type="scientific">Odynerus spinipes</name>
    <dbReference type="NCBI Taxonomy" id="1348599"/>
    <lineage>
        <taxon>Eukaryota</taxon>
        <taxon>Metazoa</taxon>
        <taxon>Ecdysozoa</taxon>
        <taxon>Arthropoda</taxon>
        <taxon>Hexapoda</taxon>
        <taxon>Insecta</taxon>
        <taxon>Pterygota</taxon>
        <taxon>Neoptera</taxon>
        <taxon>Endopterygota</taxon>
        <taxon>Hymenoptera</taxon>
        <taxon>Apocrita</taxon>
        <taxon>Aculeata</taxon>
        <taxon>Vespoidea</taxon>
        <taxon>Vespidae</taxon>
        <taxon>Eumeninae</taxon>
        <taxon>Odynerus</taxon>
    </lineage>
</organism>
<dbReference type="InterPro" id="IPR037140">
    <property type="entry name" value="VHL_beta_dom_sf"/>
</dbReference>
<dbReference type="SUPFAM" id="SSF49468">
    <property type="entry name" value="VHL"/>
    <property type="match status" value="1"/>
</dbReference>
<dbReference type="Proteomes" id="UP001258017">
    <property type="component" value="Unassembled WGS sequence"/>
</dbReference>
<reference evidence="3" key="1">
    <citation type="submission" date="2021-08" db="EMBL/GenBank/DDBJ databases">
        <authorList>
            <person name="Misof B."/>
            <person name="Oliver O."/>
            <person name="Podsiadlowski L."/>
            <person name="Donath A."/>
            <person name="Peters R."/>
            <person name="Mayer C."/>
            <person name="Rust J."/>
            <person name="Gunkel S."/>
            <person name="Lesny P."/>
            <person name="Martin S."/>
            <person name="Oeyen J.P."/>
            <person name="Petersen M."/>
            <person name="Panagiotis P."/>
            <person name="Wilbrandt J."/>
            <person name="Tanja T."/>
        </authorList>
    </citation>
    <scope>NUCLEOTIDE SEQUENCE</scope>
    <source>
        <strain evidence="3">GBR_01_08_01A</strain>
        <tissue evidence="3">Thorax + abdomen</tissue>
    </source>
</reference>